<name>A0AC11DBP7_SHEEP</name>
<protein>
    <submittedName>
        <fullName evidence="1">Phosphatidylinositol 4-kinase alpha</fullName>
    </submittedName>
</protein>
<proteinExistence type="predicted"/>
<dbReference type="Ensembl" id="ENSOART00020057216.1">
    <property type="protein sequence ID" value="ENSOARP00020040302.1"/>
    <property type="gene ID" value="ENSOARG00020026061.2"/>
</dbReference>
<reference evidence="1" key="1">
    <citation type="submission" date="2020-11" db="EMBL/GenBank/DDBJ databases">
        <authorList>
            <person name="Davenport K.M."/>
            <person name="Bickhart D.M."/>
            <person name="Smith T.P.L."/>
            <person name="Murdoch B.M."/>
            <person name="Rosen B.D."/>
        </authorList>
    </citation>
    <scope>NUCLEOTIDE SEQUENCE [LARGE SCALE GENOMIC DNA]</scope>
    <source>
        <strain evidence="1">OAR_USU_Benz2616</strain>
    </source>
</reference>
<reference evidence="1" key="3">
    <citation type="submission" date="2025-09" db="UniProtKB">
        <authorList>
            <consortium name="Ensembl"/>
        </authorList>
    </citation>
    <scope>IDENTIFICATION</scope>
</reference>
<gene>
    <name evidence="1" type="primary">PI4KA</name>
</gene>
<sequence length="2220" mass="249909">MWKQCQTLFLGGSKITADGDCSHEIKRCLLLGRKVMTNLDSIFKSRDITLPTKVRLVKAVVFPVVMYGCESWTVKKAERRRMDAFELWCWRRLLRVPWTARRSNQSILKEISPGCYLEGMMLKLKLQYFGHLMQRVDSLEKTLMLGGIGGRRRRGRQRMRLLDGITDSMDVEKLLCMCPADFHGIFQLDERRRDAVIALGIFLIESDLQHKDSVVPYLLRLLKGLPKVHWVEESTARKGRGALPVAESFSFCLATLLSDVAYRDPSLRGEILEALLRVLHVLLGMCQALEIQEKEYLCKHAVPCLLGITRAFGRHSSSEESLLSRLFPRAPPHSPRVPEELEGVRRRSFNDFRSILPSSLLTVCQEGSLKRKASSASSVAQVSPERGAPPPSPPGGSSFHCLEASHSPDGSASESDYYFSAVSSSFSVSPLFNGVTYKEFSIPLEMLRELLNLVKKIVEEPVLKSLDAVVTGVIEANPSADLYYGAFSDPLCVAVLRMLRDTLYYMRDLPTSFVKEVHDFVLEQFNSSQGELQKILHDADRAHSELSPLKLRCQASAACVDLMVWAVKDEQGAENLCVKLSEKLQSKTSSKVIIAHLPLLICCLQGLGRLCERFPVVVHSVTPSLRDFLVVPSPVLVKLYKCHSQYHTVAGSDIKISVTNEHAEPALNVAPGKRSQPSMYEQLRDIAIDNVCRCLKAGLTVDPVIVEAFLASLSNRLYISQESDKDAHLIPDHTIRALGHIAVALRDTPKVMEPILQVLQQKLCQPPSPLDVLIIDQLGCLVIAGNQYIYQEVWNLFQQISVKASSVVYSATKDYKDHGYRHCSLAVINALANIAANIQDEHLADELLMNLLELFVQLGLEGKRASERASEKGPALKASSSAGNLGVLIPVIAVLTRRLPPIKEPKPRLQKLFRDFWLYSVLMGFAVEGSGLWPEEWYEGVCEIATKSPLLTFPSREPLRSVLQYNSAMKNDTVTPAELSELRSTIVNLLDPAPEVSTLIGKLDFAMSTYLLSVYRLEYMRVLRSTDPDRFQVMFCYFEDKAIQKDKSGMMQCVIAVADKVFDAFLNMMAEKAKTKENEEELERHAQFLLVSFNHVHKRIRRVADKYLSGLVDKFPHLLWSGTVLKTMLDILQTLSLSLSADIHKDQPYYDIPDVPYRITVPDTYEARESIVKDFAARCGMILQEAMKWAPTVTKSHLQEYLSKRQNWVSGLSQHTGLALATEGVLHYAGYNKQSTSLGVAQLAERPACVKKDYSNFMASLNLRNRYAGEVYGMIRFSDATGHASDLNKMMVQELRAALGAGDAQQYTQAMFKLTARLISSRDCDPQLLHHLCWAPLQMFNEHGMETALACWEWLLAGKNGVEVPFMREMAGAWQMTVEQKFGLFSAEIKEADPLAASEASQPRPCAPEVTPHYIWIDFLVQRFEIAKYCSSDQVEIFCSLLQRALSLSIGGAAGSMNRHVAAIGPRFKLLTLGLSLLHADVLPNATIRNVLREKIYSTAFDYFSCPPRFPTQGEKRLREDVTVMVKFWTAVFSDKKYLTASQLAPPDNQDTRSNLDIAVGSRQQATQGWINTYPLSSGMSTISKKSGMSKKTNRGSQLHRYYMKRRTLLLSLLATEIERLVTWYNPLSAPELELDQAGESSVANWRSKYSNLSEKQWKDNASLAWGISPHLAVQLPARFKNTEAIGNEVTRLVRLDPGAVSDIPEAIKFLVTWHTIDADAPELSHVLCWAPADPPTGLSYFSSMYPPHPLTAQYGVKVLRSFPPDAILFYIPQIVQALRYDKMGYVREYILWAASQSQLLAHQFIWNMKTNIYMDEEGHQKDPDIGDLLEQLVEEITGSLSGPAKDFYQREFDFFNKITNVSAIIKPYPKGDERKKACLSALSEVKVQPGCYLPSNPEAIVLDIDYKSGTPMQSAAKAPYLAKFKVKRCGVSELEKEGLRCRSDPEEEGSVQEADSQKISWQAAIFKVGDDCRQDMLALQIIDLFKNIFQLVGLDLFVFPYRVVATAPGCGVIECIPDCTSRDQLGRQTDFGMYDYFTRQYGDESTLAFQQARYNFIRSMAAYSLLLFLLQIKDRHNGNIMLDKKGHLIHIDFGFMFESSPGGNLGWEPDIKLTDEMVMIMGGKMEATPFKWFMEMCVRGYLAVRPYMDAVVSLVTLMLDTGLPCFRGQTIKLLKHRFSPNMTEREAANFILKVIQSCFLSNRSRTYDMIQYYQNDIPY</sequence>
<organism evidence="1">
    <name type="scientific">Ovis aries</name>
    <name type="common">Sheep</name>
    <dbReference type="NCBI Taxonomy" id="9940"/>
    <lineage>
        <taxon>Eukaryota</taxon>
        <taxon>Metazoa</taxon>
        <taxon>Chordata</taxon>
        <taxon>Craniata</taxon>
        <taxon>Vertebrata</taxon>
        <taxon>Euteleostomi</taxon>
        <taxon>Mammalia</taxon>
        <taxon>Eutheria</taxon>
        <taxon>Laurasiatheria</taxon>
        <taxon>Artiodactyla</taxon>
        <taxon>Ruminantia</taxon>
        <taxon>Pecora</taxon>
        <taxon>Bovidae</taxon>
        <taxon>Caprinae</taxon>
        <taxon>Ovis</taxon>
    </lineage>
</organism>
<evidence type="ECO:0000313" key="1">
    <source>
        <dbReference type="Ensembl" id="ENSOARP00020040302.1"/>
    </source>
</evidence>
<reference evidence="1" key="2">
    <citation type="submission" date="2025-08" db="UniProtKB">
        <authorList>
            <consortium name="Ensembl"/>
        </authorList>
    </citation>
    <scope>IDENTIFICATION</scope>
</reference>
<accession>A0AC11DBP7</accession>